<dbReference type="STRING" id="1121284.SAMN05660493_01524"/>
<protein>
    <submittedName>
        <fullName evidence="1">Uncharacterized protein</fullName>
    </submittedName>
</protein>
<dbReference type="AlphaFoldDB" id="A0A1U7PVB4"/>
<sequence>MDNNNYYFLQIVTQVKELGDKWNNTEIPTTANLVTGDIINFRNESFNDDLIVDFQAKEFIVKKRVFLCDSNFENVGGIFHLYIEPVFN</sequence>
<reference evidence="2" key="1">
    <citation type="submission" date="2016-10" db="EMBL/GenBank/DDBJ databases">
        <authorList>
            <person name="Varghese N."/>
            <person name="Submissions S."/>
        </authorList>
    </citation>
    <scope>NUCLEOTIDE SEQUENCE [LARGE SCALE GENOMIC DNA]</scope>
    <source>
        <strain evidence="2">DSM 19482</strain>
    </source>
</reference>
<evidence type="ECO:0000313" key="2">
    <source>
        <dbReference type="Proteomes" id="UP000187261"/>
    </source>
</evidence>
<name>A0A1U7PVB4_9FLAO</name>
<accession>A0A1U7PVB4</accession>
<evidence type="ECO:0000313" key="1">
    <source>
        <dbReference type="EMBL" id="SIT96829.1"/>
    </source>
</evidence>
<keyword evidence="2" id="KW-1185">Reference proteome</keyword>
<proteinExistence type="predicted"/>
<dbReference type="OrthoDB" id="1264128at2"/>
<dbReference type="EMBL" id="FTPU01000013">
    <property type="protein sequence ID" value="SIT96829.1"/>
    <property type="molecule type" value="Genomic_DNA"/>
</dbReference>
<gene>
    <name evidence="1" type="ORF">SAMN05660493_01524</name>
</gene>
<dbReference type="Proteomes" id="UP000187261">
    <property type="component" value="Unassembled WGS sequence"/>
</dbReference>
<organism evidence="1 2">
    <name type="scientific">Epilithonimonas bovis DSM 19482</name>
    <dbReference type="NCBI Taxonomy" id="1121284"/>
    <lineage>
        <taxon>Bacteria</taxon>
        <taxon>Pseudomonadati</taxon>
        <taxon>Bacteroidota</taxon>
        <taxon>Flavobacteriia</taxon>
        <taxon>Flavobacteriales</taxon>
        <taxon>Weeksellaceae</taxon>
        <taxon>Chryseobacterium group</taxon>
        <taxon>Epilithonimonas</taxon>
    </lineage>
</organism>
<dbReference type="RefSeq" id="WP_076783028.1">
    <property type="nucleotide sequence ID" value="NZ_FTPU01000013.1"/>
</dbReference>